<accession>A0A1S2PBN0</accession>
<comment type="caution">
    <text evidence="2">The sequence shown here is derived from an EMBL/GenBank/DDBJ whole genome shotgun (WGS) entry which is preliminary data.</text>
</comment>
<reference evidence="2 3" key="1">
    <citation type="submission" date="2016-10" db="EMBL/GenBank/DDBJ databases">
        <title>Genome sequence of Streptomyces sp. MUSC 93.</title>
        <authorList>
            <person name="Lee L.-H."/>
            <person name="Ser H.-L."/>
            <person name="Law J.W.-F."/>
        </authorList>
    </citation>
    <scope>NUCLEOTIDE SEQUENCE [LARGE SCALE GENOMIC DNA]</scope>
    <source>
        <strain evidence="2 3">MUSC 93</strain>
    </source>
</reference>
<gene>
    <name evidence="2" type="ORF">BIV24_16885</name>
</gene>
<evidence type="ECO:0000256" key="1">
    <source>
        <dbReference type="SAM" id="SignalP"/>
    </source>
</evidence>
<feature type="chain" id="PRO_5038967502" description="Lipoprotein" evidence="1">
    <location>
        <begin position="33"/>
        <end position="256"/>
    </location>
</feature>
<feature type="signal peptide" evidence="1">
    <location>
        <begin position="1"/>
        <end position="32"/>
    </location>
</feature>
<sequence length="256" mass="26932">MTVTHGLAIATTCTATAATAALLFSSGTAAWAEAGDGLSPQQLAAKAREGLRETDSVRLSYVDRSPETSSNLTRPAALDLALDRSGNCTGIMTMGAHGGTVKMVKHGGDVWLKPDETFWKAELPGQQGTHAAQVFKNRYIHGPASDPLLKGVAAVCDLKALQRGATASQPRSLKEGAETTLNGTRVIPLTSRTDTTTSTLYVTAQAPHRLYRAATKGPGTDFSLTFTDYGKPVSAQTPPASQSLDVSKYRAALQET</sequence>
<evidence type="ECO:0008006" key="4">
    <source>
        <dbReference type="Google" id="ProtNLM"/>
    </source>
</evidence>
<dbReference type="AlphaFoldDB" id="A0A1S2PBN0"/>
<organism evidence="2 3">
    <name type="scientific">Streptomyces colonosanans</name>
    <dbReference type="NCBI Taxonomy" id="1428652"/>
    <lineage>
        <taxon>Bacteria</taxon>
        <taxon>Bacillati</taxon>
        <taxon>Actinomycetota</taxon>
        <taxon>Actinomycetes</taxon>
        <taxon>Kitasatosporales</taxon>
        <taxon>Streptomycetaceae</taxon>
        <taxon>Streptomyces</taxon>
    </lineage>
</organism>
<evidence type="ECO:0000313" key="2">
    <source>
        <dbReference type="EMBL" id="OIJ91249.1"/>
    </source>
</evidence>
<name>A0A1S2PBN0_9ACTN</name>
<proteinExistence type="predicted"/>
<keyword evidence="1" id="KW-0732">Signal</keyword>
<protein>
    <recommendedName>
        <fullName evidence="4">Lipoprotein</fullName>
    </recommendedName>
</protein>
<dbReference type="EMBL" id="MLYP01000042">
    <property type="protein sequence ID" value="OIJ91249.1"/>
    <property type="molecule type" value="Genomic_DNA"/>
</dbReference>
<dbReference type="OrthoDB" id="4350224at2"/>
<dbReference type="STRING" id="1428652.BIV24_16885"/>
<keyword evidence="3" id="KW-1185">Reference proteome</keyword>
<dbReference type="Gene3D" id="2.50.20.20">
    <property type="match status" value="1"/>
</dbReference>
<dbReference type="RefSeq" id="WP_071367124.1">
    <property type="nucleotide sequence ID" value="NZ_MLYP01000042.1"/>
</dbReference>
<dbReference type="Proteomes" id="UP000179935">
    <property type="component" value="Unassembled WGS sequence"/>
</dbReference>
<evidence type="ECO:0000313" key="3">
    <source>
        <dbReference type="Proteomes" id="UP000179935"/>
    </source>
</evidence>